<dbReference type="GO" id="GO:0031267">
    <property type="term" value="F:small GTPase binding"/>
    <property type="evidence" value="ECO:0007669"/>
    <property type="project" value="TreeGrafter"/>
</dbReference>
<evidence type="ECO:0000256" key="3">
    <source>
        <dbReference type="SAM" id="MobiDB-lite"/>
    </source>
</evidence>
<dbReference type="PANTHER" id="PTHR47219">
    <property type="entry name" value="RAB GTPASE-ACTIVATING PROTEIN 1-LIKE"/>
    <property type="match status" value="1"/>
</dbReference>
<dbReference type="GO" id="GO:0005096">
    <property type="term" value="F:GTPase activator activity"/>
    <property type="evidence" value="ECO:0007669"/>
    <property type="project" value="UniProtKB-KW"/>
</dbReference>
<dbReference type="OMA" id="RTEHYEL"/>
<dbReference type="InterPro" id="IPR000195">
    <property type="entry name" value="Rab-GAP-TBC_dom"/>
</dbReference>
<dbReference type="PROSITE" id="PS50086">
    <property type="entry name" value="TBC_RABGAP"/>
    <property type="match status" value="1"/>
</dbReference>
<name>A0A163K2R5_ABSGL</name>
<evidence type="ECO:0000313" key="5">
    <source>
        <dbReference type="EMBL" id="SAM04921.1"/>
    </source>
</evidence>
<accession>A0A163K2R5</accession>
<dbReference type="Gene3D" id="1.10.8.270">
    <property type="entry name" value="putative rabgap domain of human tbc1 domain family member 14 like domains"/>
    <property type="match status" value="1"/>
</dbReference>
<evidence type="ECO:0000256" key="2">
    <source>
        <dbReference type="SAM" id="Coils"/>
    </source>
</evidence>
<feature type="compositionally biased region" description="Acidic residues" evidence="3">
    <location>
        <begin position="53"/>
        <end position="64"/>
    </location>
</feature>
<feature type="region of interest" description="Disordered" evidence="3">
    <location>
        <begin position="1"/>
        <end position="23"/>
    </location>
</feature>
<protein>
    <recommendedName>
        <fullName evidence="4">Rab-GAP TBC domain-containing protein</fullName>
    </recommendedName>
</protein>
<feature type="region of interest" description="Disordered" evidence="3">
    <location>
        <begin position="125"/>
        <end position="174"/>
    </location>
</feature>
<feature type="region of interest" description="Disordered" evidence="3">
    <location>
        <begin position="192"/>
        <end position="257"/>
    </location>
</feature>
<dbReference type="AlphaFoldDB" id="A0A163K2R5"/>
<sequence length="703" mass="79799">MSTPSSDSDSSSTDHHHPMHDFDLNVVHNALQNPNGSEFHDHFGFRIHVHTDDEYDEDTSDDNETPQREDKSTKNGQNSSSPSPNTSAQDTILTVSSSTTSSSSLSSSSDAYTVTDTAITTPTTAKTHHLSLSSMVSQEPPIHSKETRRGRSFTLGHPTTISSTRQSSSYRPRAATLTTVPTTLQDCLAGDTNINAADSCPTTDRQIPSQMNSDEAPPSSPSPMTNPHQDRPSDMYRNRQSRCISSTSIPHSATPSTCHADLSAQLDQLKESSTDIHDWEFWATTIKEAGSVKPEDLRHHLCIGIPPSLRGLLWQVFSHQTKNDTRELMYRELLKETSPHEKVIQRDLARTFPTHTFFRERDGQEMLFDVLRAYSLYDPQVGYCQGLPFVVGCLLLQVPEETAFCVLIDLMNNYGLRGHFTPKMELLHERMFQFDDLLKVHLPIIHRHLEAQGVRPTMYASQWFMTLFAYRCPLELVFRVLDMVFTQGTCIILNVALALMQKNQSTLLSLEFEGLLRFLGSDIFDLYQDNVNDLVKDALAFTIDARHLTKLAKRYQIEAAQEAKRLEKEDHLRTEHYELSRRAKELTVSYDTLNKEHQDLARQVIESKMAMASAHDTHQQLRHAIAHLEQRLRTPTTEDTDPTFHRLALENAQLVERNAQLEDHLAEMESTLIEFKMKYAQSESDYEQMKNTLGQIKKISRSA</sequence>
<keyword evidence="6" id="KW-1185">Reference proteome</keyword>
<dbReference type="InterPro" id="IPR050302">
    <property type="entry name" value="Rab_GAP_TBC_domain"/>
</dbReference>
<gene>
    <name evidence="5" type="primary">ABSGL_10787.1 scaffold 12033</name>
</gene>
<dbReference type="OrthoDB" id="295078at2759"/>
<dbReference type="EMBL" id="LT554417">
    <property type="protein sequence ID" value="SAM04921.1"/>
    <property type="molecule type" value="Genomic_DNA"/>
</dbReference>
<feature type="compositionally biased region" description="Polar residues" evidence="3">
    <location>
        <begin position="74"/>
        <end position="95"/>
    </location>
</feature>
<reference evidence="5" key="1">
    <citation type="submission" date="2016-04" db="EMBL/GenBank/DDBJ databases">
        <authorList>
            <person name="Evans L.H."/>
            <person name="Alamgir A."/>
            <person name="Owens N."/>
            <person name="Weber N.D."/>
            <person name="Virtaneva K."/>
            <person name="Barbian K."/>
            <person name="Babar A."/>
            <person name="Rosenke K."/>
        </authorList>
    </citation>
    <scope>NUCLEOTIDE SEQUENCE [LARGE SCALE GENOMIC DNA]</scope>
    <source>
        <strain evidence="5">CBS 101.48</strain>
    </source>
</reference>
<dbReference type="Gene3D" id="1.10.472.80">
    <property type="entry name" value="Ypt/Rab-GAP domain of gyp1p, domain 3"/>
    <property type="match status" value="1"/>
</dbReference>
<evidence type="ECO:0000313" key="6">
    <source>
        <dbReference type="Proteomes" id="UP000078561"/>
    </source>
</evidence>
<dbReference type="FunFam" id="1.10.8.270:FF:000001">
    <property type="entry name" value="TBC1 domain family member 1"/>
    <property type="match status" value="1"/>
</dbReference>
<evidence type="ECO:0000256" key="1">
    <source>
        <dbReference type="ARBA" id="ARBA00022468"/>
    </source>
</evidence>
<dbReference type="Proteomes" id="UP000078561">
    <property type="component" value="Unassembled WGS sequence"/>
</dbReference>
<dbReference type="InterPro" id="IPR035969">
    <property type="entry name" value="Rab-GAP_TBC_sf"/>
</dbReference>
<feature type="compositionally biased region" description="Polar residues" evidence="3">
    <location>
        <begin position="241"/>
        <end position="257"/>
    </location>
</feature>
<dbReference type="FunFam" id="1.10.472.80:FF:000027">
    <property type="entry name" value="GTPase activating protein (Evi5)"/>
    <property type="match status" value="1"/>
</dbReference>
<feature type="compositionally biased region" description="Low complexity" evidence="3">
    <location>
        <begin position="1"/>
        <end position="11"/>
    </location>
</feature>
<dbReference type="STRING" id="4829.A0A163K2R5"/>
<feature type="compositionally biased region" description="Polar residues" evidence="3">
    <location>
        <begin position="157"/>
        <end position="174"/>
    </location>
</feature>
<feature type="compositionally biased region" description="Basic and acidic residues" evidence="3">
    <location>
        <begin position="228"/>
        <end position="237"/>
    </location>
</feature>
<keyword evidence="1" id="KW-0343">GTPase activation</keyword>
<feature type="compositionally biased region" description="Polar residues" evidence="3">
    <location>
        <begin position="192"/>
        <end position="213"/>
    </location>
</feature>
<dbReference type="InParanoid" id="A0A163K2R5"/>
<feature type="compositionally biased region" description="Low complexity" evidence="3">
    <location>
        <begin position="96"/>
        <end position="112"/>
    </location>
</feature>
<dbReference type="Pfam" id="PF23436">
    <property type="entry name" value="RabGap-TBC_2"/>
    <property type="match status" value="1"/>
</dbReference>
<feature type="domain" description="Rab-GAP TBC" evidence="4">
    <location>
        <begin position="304"/>
        <end position="488"/>
    </location>
</feature>
<evidence type="ECO:0000259" key="4">
    <source>
        <dbReference type="PROSITE" id="PS50086"/>
    </source>
</evidence>
<organism evidence="5">
    <name type="scientific">Absidia glauca</name>
    <name type="common">Pin mould</name>
    <dbReference type="NCBI Taxonomy" id="4829"/>
    <lineage>
        <taxon>Eukaryota</taxon>
        <taxon>Fungi</taxon>
        <taxon>Fungi incertae sedis</taxon>
        <taxon>Mucoromycota</taxon>
        <taxon>Mucoromycotina</taxon>
        <taxon>Mucoromycetes</taxon>
        <taxon>Mucorales</taxon>
        <taxon>Cunninghamellaceae</taxon>
        <taxon>Absidia</taxon>
    </lineage>
</organism>
<feature type="compositionally biased region" description="Basic and acidic residues" evidence="3">
    <location>
        <begin position="12"/>
        <end position="23"/>
    </location>
</feature>
<dbReference type="PANTHER" id="PTHR47219:SF9">
    <property type="entry name" value="GTPASE ACTIVATING PROTEIN AND CENTROSOME-ASSOCIATED, ISOFORM B"/>
    <property type="match status" value="1"/>
</dbReference>
<feature type="region of interest" description="Disordered" evidence="3">
    <location>
        <begin position="53"/>
        <end position="112"/>
    </location>
</feature>
<proteinExistence type="predicted"/>
<dbReference type="SUPFAM" id="SSF47923">
    <property type="entry name" value="Ypt/Rab-GAP domain of gyp1p"/>
    <property type="match status" value="2"/>
</dbReference>
<feature type="coiled-coil region" evidence="2">
    <location>
        <begin position="583"/>
        <end position="678"/>
    </location>
</feature>
<keyword evidence="2" id="KW-0175">Coiled coil</keyword>
<dbReference type="SMART" id="SM00164">
    <property type="entry name" value="TBC"/>
    <property type="match status" value="1"/>
</dbReference>